<keyword evidence="4" id="KW-0804">Transcription</keyword>
<dbReference type="InterPro" id="IPR050211">
    <property type="entry name" value="FOX_domain-containing"/>
</dbReference>
<dbReference type="PRINTS" id="PR00053">
    <property type="entry name" value="FORKHEAD"/>
</dbReference>
<dbReference type="PROSITE" id="PS00658">
    <property type="entry name" value="FORK_HEAD_2"/>
    <property type="match status" value="1"/>
</dbReference>
<evidence type="ECO:0000256" key="1">
    <source>
        <dbReference type="ARBA" id="ARBA00004123"/>
    </source>
</evidence>
<feature type="domain" description="Fork-head" evidence="8">
    <location>
        <begin position="435"/>
        <end position="529"/>
    </location>
</feature>
<comment type="subcellular location">
    <subcellularLocation>
        <location evidence="1 6">Nucleus</location>
    </subcellularLocation>
</comment>
<gene>
    <name evidence="9" type="ORF">RN001_010183</name>
</gene>
<feature type="compositionally biased region" description="Polar residues" evidence="7">
    <location>
        <begin position="298"/>
        <end position="308"/>
    </location>
</feature>
<dbReference type="PANTHER" id="PTHR11829:SF388">
    <property type="entry name" value="FORK HEAD DOMAIN-CONTAINING PROTEIN L1-RELATED"/>
    <property type="match status" value="1"/>
</dbReference>
<feature type="compositionally biased region" description="Basic and acidic residues" evidence="7">
    <location>
        <begin position="311"/>
        <end position="320"/>
    </location>
</feature>
<accession>A0AAN7P676</accession>
<dbReference type="InterPro" id="IPR036390">
    <property type="entry name" value="WH_DNA-bd_sf"/>
</dbReference>
<dbReference type="AlphaFoldDB" id="A0AAN7P676"/>
<feature type="compositionally biased region" description="Basic residues" evidence="7">
    <location>
        <begin position="325"/>
        <end position="334"/>
    </location>
</feature>
<evidence type="ECO:0000256" key="7">
    <source>
        <dbReference type="SAM" id="MobiDB-lite"/>
    </source>
</evidence>
<dbReference type="SUPFAM" id="SSF46785">
    <property type="entry name" value="Winged helix' DNA-binding domain"/>
    <property type="match status" value="1"/>
</dbReference>
<feature type="region of interest" description="Disordered" evidence="7">
    <location>
        <begin position="285"/>
        <end position="365"/>
    </location>
</feature>
<dbReference type="GO" id="GO:0000981">
    <property type="term" value="F:DNA-binding transcription factor activity, RNA polymerase II-specific"/>
    <property type="evidence" value="ECO:0007669"/>
    <property type="project" value="TreeGrafter"/>
</dbReference>
<dbReference type="Proteomes" id="UP001353858">
    <property type="component" value="Unassembled WGS sequence"/>
</dbReference>
<name>A0AAN7P676_9COLE</name>
<dbReference type="InterPro" id="IPR036388">
    <property type="entry name" value="WH-like_DNA-bd_sf"/>
</dbReference>
<dbReference type="FunFam" id="1.10.10.10:FF:000016">
    <property type="entry name" value="Forkhead box protein I1"/>
    <property type="match status" value="1"/>
</dbReference>
<dbReference type="InterPro" id="IPR030456">
    <property type="entry name" value="TF_fork_head_CS_2"/>
</dbReference>
<proteinExistence type="predicted"/>
<dbReference type="GO" id="GO:0005634">
    <property type="term" value="C:nucleus"/>
    <property type="evidence" value="ECO:0007669"/>
    <property type="project" value="UniProtKB-SubCell"/>
</dbReference>
<reference evidence="10" key="1">
    <citation type="submission" date="2023-01" db="EMBL/GenBank/DDBJ databases">
        <title>Key to firefly adult light organ development and bioluminescence: homeobox transcription factors regulate luciferase expression and transportation to peroxisome.</title>
        <authorList>
            <person name="Fu X."/>
        </authorList>
    </citation>
    <scope>NUCLEOTIDE SEQUENCE [LARGE SCALE GENOMIC DNA]</scope>
</reference>
<evidence type="ECO:0000313" key="10">
    <source>
        <dbReference type="Proteomes" id="UP001353858"/>
    </source>
</evidence>
<dbReference type="PROSITE" id="PS50039">
    <property type="entry name" value="FORK_HEAD_3"/>
    <property type="match status" value="1"/>
</dbReference>
<dbReference type="InterPro" id="IPR018122">
    <property type="entry name" value="TF_fork_head_CS_1"/>
</dbReference>
<keyword evidence="10" id="KW-1185">Reference proteome</keyword>
<protein>
    <recommendedName>
        <fullName evidence="8">Fork-head domain-containing protein</fullName>
    </recommendedName>
</protein>
<evidence type="ECO:0000313" key="9">
    <source>
        <dbReference type="EMBL" id="KAK4877677.1"/>
    </source>
</evidence>
<dbReference type="SMART" id="SM00339">
    <property type="entry name" value="FH"/>
    <property type="match status" value="1"/>
</dbReference>
<comment type="caution">
    <text evidence="9">The sequence shown here is derived from an EMBL/GenBank/DDBJ whole genome shotgun (WGS) entry which is preliminary data.</text>
</comment>
<sequence>MKYSNKEKVDIFFEYARLMQQMLRKDMRICVPKVSDTRIFARLEKNLRDCERLKNQEKLTVTAGEEKTNVLAINMKRRFQSGAEKRKKKKENETSTLQQRNSLAKFIIINESVSEEGSEKGKEIKIQTEESATCAIDDERSNNEDATEKSEERTICATDVKNNKRNNNEEESERQYEFELDNTSADCAIDVKNLDYMISLGFKMRALAAICIWVVCYKVSYWFSACGVMCLISNGNDGATPAPTTNSTTSQLPANQEINSILPQIDDVYDQNSFKSIMTIPSIPGPTGMSMKRKQHAQIVTSPENITTKGLKKEKNKEAAAMKMQNKRKEKKKTQQPIKDNKRKQKLSASSSSCSSTQESEREDNDVYCKECNDMHPIFTEHQNPLYYRHNPATGYPTTVGASTRHYPYEQYSPYGYPTWSPQQHQLPSPKNMVKPPYSYIALIAMAIQNATEKKVTLNGIYQFIMERFPYYRENKQGWQNSIRHNLSLNECFVKVPRDDKKPGKGSYWTLDPDSHNMFDNGSYLRRRRRFKKKDALREKEEAIKRQQLQLDAVPKRDEKPLDITKPKLECKPKREPNTEITHCMAKYQEGKSVIVHQDHIIGDVTASLQALDTSAAFSVDSLMTNREQAHSYANPRLHVSGGMYSYCPSATPQQYIAEEATQRYNSPWYSPETSPDSSVTTGYRDIFENVPPSCQLASFRHTASPPNYRPTASYYHHQQDCVGQKY</sequence>
<evidence type="ECO:0000256" key="6">
    <source>
        <dbReference type="PROSITE-ProRule" id="PRU00089"/>
    </source>
</evidence>
<feature type="DNA-binding region" description="Fork-head" evidence="6">
    <location>
        <begin position="435"/>
        <end position="529"/>
    </location>
</feature>
<dbReference type="GO" id="GO:0030154">
    <property type="term" value="P:cell differentiation"/>
    <property type="evidence" value="ECO:0007669"/>
    <property type="project" value="TreeGrafter"/>
</dbReference>
<keyword evidence="5 6" id="KW-0539">Nucleus</keyword>
<evidence type="ECO:0000259" key="8">
    <source>
        <dbReference type="PROSITE" id="PS50039"/>
    </source>
</evidence>
<feature type="compositionally biased region" description="Low complexity" evidence="7">
    <location>
        <begin position="348"/>
        <end position="358"/>
    </location>
</feature>
<evidence type="ECO:0000256" key="3">
    <source>
        <dbReference type="ARBA" id="ARBA00023125"/>
    </source>
</evidence>
<dbReference type="Pfam" id="PF00250">
    <property type="entry name" value="Forkhead"/>
    <property type="match status" value="1"/>
</dbReference>
<dbReference type="PROSITE" id="PS00657">
    <property type="entry name" value="FORK_HEAD_1"/>
    <property type="match status" value="1"/>
</dbReference>
<keyword evidence="2" id="KW-0805">Transcription regulation</keyword>
<dbReference type="GO" id="GO:0009653">
    <property type="term" value="P:anatomical structure morphogenesis"/>
    <property type="evidence" value="ECO:0007669"/>
    <property type="project" value="TreeGrafter"/>
</dbReference>
<dbReference type="EMBL" id="JARPUR010000004">
    <property type="protein sequence ID" value="KAK4877677.1"/>
    <property type="molecule type" value="Genomic_DNA"/>
</dbReference>
<dbReference type="PANTHER" id="PTHR11829">
    <property type="entry name" value="FORKHEAD BOX PROTEIN"/>
    <property type="match status" value="1"/>
</dbReference>
<dbReference type="GO" id="GO:0000978">
    <property type="term" value="F:RNA polymerase II cis-regulatory region sequence-specific DNA binding"/>
    <property type="evidence" value="ECO:0007669"/>
    <property type="project" value="TreeGrafter"/>
</dbReference>
<evidence type="ECO:0000256" key="2">
    <source>
        <dbReference type="ARBA" id="ARBA00023015"/>
    </source>
</evidence>
<evidence type="ECO:0000256" key="5">
    <source>
        <dbReference type="ARBA" id="ARBA00023242"/>
    </source>
</evidence>
<dbReference type="InterPro" id="IPR001766">
    <property type="entry name" value="Fork_head_dom"/>
</dbReference>
<keyword evidence="3 6" id="KW-0238">DNA-binding</keyword>
<organism evidence="9 10">
    <name type="scientific">Aquatica leii</name>
    <dbReference type="NCBI Taxonomy" id="1421715"/>
    <lineage>
        <taxon>Eukaryota</taxon>
        <taxon>Metazoa</taxon>
        <taxon>Ecdysozoa</taxon>
        <taxon>Arthropoda</taxon>
        <taxon>Hexapoda</taxon>
        <taxon>Insecta</taxon>
        <taxon>Pterygota</taxon>
        <taxon>Neoptera</taxon>
        <taxon>Endopterygota</taxon>
        <taxon>Coleoptera</taxon>
        <taxon>Polyphaga</taxon>
        <taxon>Elateriformia</taxon>
        <taxon>Elateroidea</taxon>
        <taxon>Lampyridae</taxon>
        <taxon>Luciolinae</taxon>
        <taxon>Aquatica</taxon>
    </lineage>
</organism>
<dbReference type="Gene3D" id="1.10.10.10">
    <property type="entry name" value="Winged helix-like DNA-binding domain superfamily/Winged helix DNA-binding domain"/>
    <property type="match status" value="1"/>
</dbReference>
<evidence type="ECO:0000256" key="4">
    <source>
        <dbReference type="ARBA" id="ARBA00023163"/>
    </source>
</evidence>